<dbReference type="InterPro" id="IPR050228">
    <property type="entry name" value="Carboxylesterase_BioH"/>
</dbReference>
<evidence type="ECO:0000259" key="5">
    <source>
        <dbReference type="Pfam" id="PF00561"/>
    </source>
</evidence>
<dbReference type="AlphaFoldDB" id="A0A2T4J9P7"/>
<dbReference type="EMBL" id="PZKE01000007">
    <property type="protein sequence ID" value="PTE14611.1"/>
    <property type="molecule type" value="Genomic_DNA"/>
</dbReference>
<dbReference type="PANTHER" id="PTHR43194:SF2">
    <property type="entry name" value="PEROXISOMAL MEMBRANE PROTEIN LPX1"/>
    <property type="match status" value="1"/>
</dbReference>
<dbReference type="NCBIfam" id="TIGR01250">
    <property type="entry name" value="pro_imino_pep_2"/>
    <property type="match status" value="1"/>
</dbReference>
<organism evidence="6 7">
    <name type="scientific">Fuscovulum blasticum DSM 2131</name>
    <dbReference type="NCBI Taxonomy" id="1188250"/>
    <lineage>
        <taxon>Bacteria</taxon>
        <taxon>Pseudomonadati</taxon>
        <taxon>Pseudomonadota</taxon>
        <taxon>Alphaproteobacteria</taxon>
        <taxon>Rhodobacterales</taxon>
        <taxon>Paracoccaceae</taxon>
        <taxon>Pseudogemmobacter</taxon>
    </lineage>
</organism>
<name>A0A2T4J9P7_FUSBL</name>
<keyword evidence="2 3" id="KW-0378">Hydrolase</keyword>
<comment type="similarity">
    <text evidence="1 3">Belongs to the peptidase S33 family.</text>
</comment>
<dbReference type="PRINTS" id="PR00793">
    <property type="entry name" value="PROAMNOPTASE"/>
</dbReference>
<feature type="domain" description="AB hydrolase-1" evidence="5">
    <location>
        <begin position="33"/>
        <end position="284"/>
    </location>
</feature>
<dbReference type="Gene3D" id="3.40.50.1820">
    <property type="entry name" value="alpha/beta hydrolase"/>
    <property type="match status" value="1"/>
</dbReference>
<dbReference type="GO" id="GO:0006508">
    <property type="term" value="P:proteolysis"/>
    <property type="evidence" value="ECO:0007669"/>
    <property type="project" value="InterPro"/>
</dbReference>
<dbReference type="Proteomes" id="UP000241362">
    <property type="component" value="Unassembled WGS sequence"/>
</dbReference>
<dbReference type="PANTHER" id="PTHR43194">
    <property type="entry name" value="HYDROLASE ALPHA/BETA FOLD FAMILY"/>
    <property type="match status" value="1"/>
</dbReference>
<evidence type="ECO:0000256" key="4">
    <source>
        <dbReference type="PIRSR" id="PIRSR005539-1"/>
    </source>
</evidence>
<reference evidence="6 7" key="1">
    <citation type="submission" date="2018-03" db="EMBL/GenBank/DDBJ databases">
        <title>Rhodobacter blasticus.</title>
        <authorList>
            <person name="Meyer T.E."/>
            <person name="Miller S."/>
            <person name="Lodha T."/>
            <person name="Gandham S."/>
            <person name="Chintalapati S."/>
            <person name="Chintalapati V.R."/>
        </authorList>
    </citation>
    <scope>NUCLEOTIDE SEQUENCE [LARGE SCALE GENOMIC DNA]</scope>
    <source>
        <strain evidence="6 7">DSM 2131</strain>
    </source>
</reference>
<protein>
    <submittedName>
        <fullName evidence="6">Alpha/beta hydrolase</fullName>
    </submittedName>
</protein>
<evidence type="ECO:0000256" key="1">
    <source>
        <dbReference type="ARBA" id="ARBA00010088"/>
    </source>
</evidence>
<evidence type="ECO:0000313" key="6">
    <source>
        <dbReference type="EMBL" id="PTE14611.1"/>
    </source>
</evidence>
<evidence type="ECO:0000256" key="3">
    <source>
        <dbReference type="PIRNR" id="PIRNR005539"/>
    </source>
</evidence>
<dbReference type="Pfam" id="PF00561">
    <property type="entry name" value="Abhydrolase_1"/>
    <property type="match status" value="1"/>
</dbReference>
<comment type="caution">
    <text evidence="6">The sequence shown here is derived from an EMBL/GenBank/DDBJ whole genome shotgun (WGS) entry which is preliminary data.</text>
</comment>
<feature type="active site" description="Proton donor" evidence="4">
    <location>
        <position position="278"/>
    </location>
</feature>
<dbReference type="SUPFAM" id="SSF53474">
    <property type="entry name" value="alpha/beta-Hydrolases"/>
    <property type="match status" value="1"/>
</dbReference>
<evidence type="ECO:0000256" key="2">
    <source>
        <dbReference type="ARBA" id="ARBA00022801"/>
    </source>
</evidence>
<dbReference type="InterPro" id="IPR002410">
    <property type="entry name" value="Peptidase_S33"/>
</dbReference>
<feature type="active site" description="Nucleophile" evidence="4">
    <location>
        <position position="111"/>
    </location>
</feature>
<proteinExistence type="inferred from homology"/>
<evidence type="ECO:0000313" key="7">
    <source>
        <dbReference type="Proteomes" id="UP000241362"/>
    </source>
</evidence>
<dbReference type="InterPro" id="IPR005945">
    <property type="entry name" value="Pro_imino_pep"/>
</dbReference>
<sequence>MLTQAGVTEGRAPFGEYQTWYRITGDMASGRAPLIVAHGGPGCTWDYVESFAALAGDGRAVIHYDQIGNGNSTRLPDKGADFWTVDLFLAELRNLIAHLGIEGGYHLLGQSWGGMLGAEHAVTRPAGLRALVLADSPASMPVWITETARLRNALPAETRAVLDLHEAAGTTDHPDYEAATKVFNARHVCRLNPAPDGVQRTNRAMAADSHVYNLMIGPNEFHITGTLKDWDISDRLSRINVPVLLISGAFDEATPATIQPFADNIEDVRWHIFPNSSHMPHVEEFDDCMKKVGAFLAECDAGTECVQSFATVRTGQ</sequence>
<keyword evidence="7" id="KW-1185">Reference proteome</keyword>
<feature type="active site" evidence="4">
    <location>
        <position position="251"/>
    </location>
</feature>
<gene>
    <name evidence="6" type="ORF">C5F44_08685</name>
</gene>
<accession>A0A2T4J9P7</accession>
<dbReference type="PIRSF" id="PIRSF005539">
    <property type="entry name" value="Pept_S33_TRI_F1"/>
    <property type="match status" value="1"/>
</dbReference>
<dbReference type="InterPro" id="IPR000073">
    <property type="entry name" value="AB_hydrolase_1"/>
</dbReference>
<dbReference type="GO" id="GO:0008233">
    <property type="term" value="F:peptidase activity"/>
    <property type="evidence" value="ECO:0007669"/>
    <property type="project" value="InterPro"/>
</dbReference>
<dbReference type="InterPro" id="IPR029058">
    <property type="entry name" value="AB_hydrolase_fold"/>
</dbReference>